<proteinExistence type="inferred from homology"/>
<comment type="caution">
    <text evidence="12">The sequence shown here is derived from an EMBL/GenBank/DDBJ whole genome shotgun (WGS) entry which is preliminary data.</text>
</comment>
<evidence type="ECO:0000313" key="12">
    <source>
        <dbReference type="EMBL" id="KAF8768998.1"/>
    </source>
</evidence>
<protein>
    <recommendedName>
        <fullName evidence="3">aldehyde oxygenase (deformylating)</fullName>
        <ecNumber evidence="3">4.1.99.5</ecNumber>
    </recommendedName>
</protein>
<evidence type="ECO:0000259" key="11">
    <source>
        <dbReference type="Pfam" id="PF04116"/>
    </source>
</evidence>
<dbReference type="EC" id="4.1.99.5" evidence="3"/>
<sequence>MAAPESTLESAWQMLIANFTEFQLCHRRHLPAPRDRLLPFRPPLPTLRAIRPLRQVQDPVLFYFVLEDFIFYWGHRALHTKWLYKHVHSVHHELFGTDKDYRKAKAVDEKEGKCL</sequence>
<dbReference type="Proteomes" id="UP000636709">
    <property type="component" value="Unassembled WGS sequence"/>
</dbReference>
<evidence type="ECO:0000256" key="4">
    <source>
        <dbReference type="ARBA" id="ARBA00022692"/>
    </source>
</evidence>
<evidence type="ECO:0000256" key="1">
    <source>
        <dbReference type="ARBA" id="ARBA00004477"/>
    </source>
</evidence>
<dbReference type="PANTHER" id="PTHR11863">
    <property type="entry name" value="STEROL DESATURASE"/>
    <property type="match status" value="1"/>
</dbReference>
<evidence type="ECO:0000256" key="10">
    <source>
        <dbReference type="ARBA" id="ARBA00047909"/>
    </source>
</evidence>
<keyword evidence="8" id="KW-0472">Membrane</keyword>
<dbReference type="GO" id="GO:0005789">
    <property type="term" value="C:endoplasmic reticulum membrane"/>
    <property type="evidence" value="ECO:0007669"/>
    <property type="project" value="UniProtKB-SubCell"/>
</dbReference>
<dbReference type="OrthoDB" id="1658724at2759"/>
<dbReference type="GO" id="GO:0016491">
    <property type="term" value="F:oxidoreductase activity"/>
    <property type="evidence" value="ECO:0007669"/>
    <property type="project" value="InterPro"/>
</dbReference>
<dbReference type="AlphaFoldDB" id="A0A835FR16"/>
<dbReference type="GO" id="GO:0071771">
    <property type="term" value="F:aldehyde oxygenase (deformylating) activity"/>
    <property type="evidence" value="ECO:0007669"/>
    <property type="project" value="UniProtKB-EC"/>
</dbReference>
<keyword evidence="7" id="KW-1133">Transmembrane helix</keyword>
<dbReference type="InterPro" id="IPR050307">
    <property type="entry name" value="Sterol_Desaturase_Related"/>
</dbReference>
<dbReference type="Pfam" id="PF04116">
    <property type="entry name" value="FA_hydroxylase"/>
    <property type="match status" value="1"/>
</dbReference>
<keyword evidence="13" id="KW-1185">Reference proteome</keyword>
<gene>
    <name evidence="12" type="ORF">HU200_007039</name>
</gene>
<evidence type="ECO:0000256" key="5">
    <source>
        <dbReference type="ARBA" id="ARBA00022824"/>
    </source>
</evidence>
<organism evidence="12 13">
    <name type="scientific">Digitaria exilis</name>
    <dbReference type="NCBI Taxonomy" id="1010633"/>
    <lineage>
        <taxon>Eukaryota</taxon>
        <taxon>Viridiplantae</taxon>
        <taxon>Streptophyta</taxon>
        <taxon>Embryophyta</taxon>
        <taxon>Tracheophyta</taxon>
        <taxon>Spermatophyta</taxon>
        <taxon>Magnoliopsida</taxon>
        <taxon>Liliopsida</taxon>
        <taxon>Poales</taxon>
        <taxon>Poaceae</taxon>
        <taxon>PACMAD clade</taxon>
        <taxon>Panicoideae</taxon>
        <taxon>Panicodae</taxon>
        <taxon>Paniceae</taxon>
        <taxon>Anthephorinae</taxon>
        <taxon>Digitaria</taxon>
    </lineage>
</organism>
<evidence type="ECO:0000256" key="8">
    <source>
        <dbReference type="ARBA" id="ARBA00023136"/>
    </source>
</evidence>
<dbReference type="EMBL" id="JACEFO010000485">
    <property type="protein sequence ID" value="KAF8768998.1"/>
    <property type="molecule type" value="Genomic_DNA"/>
</dbReference>
<evidence type="ECO:0000256" key="6">
    <source>
        <dbReference type="ARBA" id="ARBA00022857"/>
    </source>
</evidence>
<evidence type="ECO:0000256" key="3">
    <source>
        <dbReference type="ARBA" id="ARBA00013146"/>
    </source>
</evidence>
<evidence type="ECO:0000313" key="13">
    <source>
        <dbReference type="Proteomes" id="UP000636709"/>
    </source>
</evidence>
<evidence type="ECO:0000256" key="7">
    <source>
        <dbReference type="ARBA" id="ARBA00022989"/>
    </source>
</evidence>
<keyword evidence="9" id="KW-0456">Lyase</keyword>
<reference evidence="12" key="1">
    <citation type="submission" date="2020-07" db="EMBL/GenBank/DDBJ databases">
        <title>Genome sequence and genetic diversity analysis of an under-domesticated orphan crop, white fonio (Digitaria exilis).</title>
        <authorList>
            <person name="Bennetzen J.L."/>
            <person name="Chen S."/>
            <person name="Ma X."/>
            <person name="Wang X."/>
            <person name="Yssel A.E.J."/>
            <person name="Chaluvadi S.R."/>
            <person name="Johnson M."/>
            <person name="Gangashetty P."/>
            <person name="Hamidou F."/>
            <person name="Sanogo M.D."/>
            <person name="Zwaenepoel A."/>
            <person name="Wallace J."/>
            <person name="Van De Peer Y."/>
            <person name="Van Deynze A."/>
        </authorList>
    </citation>
    <scope>NUCLEOTIDE SEQUENCE</scope>
    <source>
        <tissue evidence="12">Leaves</tissue>
    </source>
</reference>
<evidence type="ECO:0000256" key="9">
    <source>
        <dbReference type="ARBA" id="ARBA00023239"/>
    </source>
</evidence>
<keyword evidence="4" id="KW-0812">Transmembrane</keyword>
<comment type="similarity">
    <text evidence="2">Belongs to the sterol desaturase family.</text>
</comment>
<comment type="catalytic activity">
    <reaction evidence="10">
        <text>a long-chain fatty aldehyde + 2 NADPH + O2 + H(+) = a long-chain alkane + formate + 2 NADP(+) + H2O</text>
        <dbReference type="Rhea" id="RHEA:21440"/>
        <dbReference type="ChEBI" id="CHEBI:15377"/>
        <dbReference type="ChEBI" id="CHEBI:15378"/>
        <dbReference type="ChEBI" id="CHEBI:15379"/>
        <dbReference type="ChEBI" id="CHEBI:15740"/>
        <dbReference type="ChEBI" id="CHEBI:17176"/>
        <dbReference type="ChEBI" id="CHEBI:57783"/>
        <dbReference type="ChEBI" id="CHEBI:58349"/>
        <dbReference type="ChEBI" id="CHEBI:83563"/>
        <dbReference type="EC" id="4.1.99.5"/>
    </reaction>
</comment>
<dbReference type="GO" id="GO:0005506">
    <property type="term" value="F:iron ion binding"/>
    <property type="evidence" value="ECO:0007669"/>
    <property type="project" value="InterPro"/>
</dbReference>
<keyword evidence="5" id="KW-0256">Endoplasmic reticulum</keyword>
<keyword evidence="6" id="KW-0521">NADP</keyword>
<feature type="domain" description="Fatty acid hydroxylase" evidence="11">
    <location>
        <begin position="60"/>
        <end position="93"/>
    </location>
</feature>
<comment type="subcellular location">
    <subcellularLocation>
        <location evidence="1">Endoplasmic reticulum membrane</location>
        <topology evidence="1">Multi-pass membrane protein</topology>
    </subcellularLocation>
</comment>
<name>A0A835FR16_9POAL</name>
<dbReference type="GO" id="GO:0008610">
    <property type="term" value="P:lipid biosynthetic process"/>
    <property type="evidence" value="ECO:0007669"/>
    <property type="project" value="InterPro"/>
</dbReference>
<accession>A0A835FR16</accession>
<evidence type="ECO:0000256" key="2">
    <source>
        <dbReference type="ARBA" id="ARBA00009324"/>
    </source>
</evidence>
<dbReference type="InterPro" id="IPR006694">
    <property type="entry name" value="Fatty_acid_hydroxylase"/>
</dbReference>